<dbReference type="InterPro" id="IPR041657">
    <property type="entry name" value="HTH_17"/>
</dbReference>
<name>A0ABY4CLW1_9BACL</name>
<dbReference type="RefSeq" id="WP_347438186.1">
    <property type="nucleotide sequence ID" value="NZ_CP089291.1"/>
</dbReference>
<reference evidence="2" key="1">
    <citation type="submission" date="2021-12" db="EMBL/GenBank/DDBJ databases">
        <title>Alicyclobacillaceae gen. nov., sp. nov., isolated from chalcocite enrichment system.</title>
        <authorList>
            <person name="Jiang Z."/>
        </authorList>
    </citation>
    <scope>NUCLEOTIDE SEQUENCE</scope>
    <source>
        <strain evidence="2">MYW30-H2</strain>
    </source>
</reference>
<evidence type="ECO:0000313" key="3">
    <source>
        <dbReference type="Proteomes" id="UP000830167"/>
    </source>
</evidence>
<sequence>MLNLQQKQLAIEEAKKISAMILNDKTDMDKARYFFMAFANYVAKTSPKSDVFTTANLHNINILECENTEEVRRAMKQALEQMLVHVVDVATNELEYAKVYTTGDLATFFGVSVQTINNWINQGRIQPVEKSGRFKQVRISEHAIYTSSRGERMTIKDVVAMYEEEKKKHVIREATPMEAYKELVDSILFFETKYGGEYYKTLGVKSDLSTEEARDAQEWRYLLRKVAREDPDEFTTV</sequence>
<dbReference type="EMBL" id="CP089291">
    <property type="protein sequence ID" value="UOF91495.1"/>
    <property type="molecule type" value="Genomic_DNA"/>
</dbReference>
<dbReference type="Proteomes" id="UP000830167">
    <property type="component" value="Chromosome"/>
</dbReference>
<proteinExistence type="predicted"/>
<protein>
    <submittedName>
        <fullName evidence="2">Helix-turn-helix domain-containing protein</fullName>
    </submittedName>
</protein>
<feature type="domain" description="Helix-turn-helix" evidence="1">
    <location>
        <begin position="99"/>
        <end position="143"/>
    </location>
</feature>
<dbReference type="SUPFAM" id="SSF46955">
    <property type="entry name" value="Putative DNA-binding domain"/>
    <property type="match status" value="1"/>
</dbReference>
<accession>A0ABY4CLW1</accession>
<dbReference type="InterPro" id="IPR009061">
    <property type="entry name" value="DNA-bd_dom_put_sf"/>
</dbReference>
<evidence type="ECO:0000313" key="2">
    <source>
        <dbReference type="EMBL" id="UOF91495.1"/>
    </source>
</evidence>
<gene>
    <name evidence="2" type="ORF">LSG31_04380</name>
</gene>
<evidence type="ECO:0000259" key="1">
    <source>
        <dbReference type="Pfam" id="PF12728"/>
    </source>
</evidence>
<keyword evidence="3" id="KW-1185">Reference proteome</keyword>
<dbReference type="Pfam" id="PF12728">
    <property type="entry name" value="HTH_17"/>
    <property type="match status" value="1"/>
</dbReference>
<organism evidence="2 3">
    <name type="scientific">Fodinisporobacter ferrooxydans</name>
    <dbReference type="NCBI Taxonomy" id="2901836"/>
    <lineage>
        <taxon>Bacteria</taxon>
        <taxon>Bacillati</taxon>
        <taxon>Bacillota</taxon>
        <taxon>Bacilli</taxon>
        <taxon>Bacillales</taxon>
        <taxon>Alicyclobacillaceae</taxon>
        <taxon>Fodinisporobacter</taxon>
    </lineage>
</organism>